<dbReference type="InterPro" id="IPR003142">
    <property type="entry name" value="BPL_C"/>
</dbReference>
<dbReference type="HAMAP" id="MF_00978">
    <property type="entry name" value="Bifunct_BirA"/>
    <property type="match status" value="1"/>
</dbReference>
<dbReference type="PANTHER" id="PTHR12835">
    <property type="entry name" value="BIOTIN PROTEIN LIGASE"/>
    <property type="match status" value="1"/>
</dbReference>
<dbReference type="SUPFAM" id="SSF55681">
    <property type="entry name" value="Class II aaRS and biotin synthetases"/>
    <property type="match status" value="1"/>
</dbReference>
<dbReference type="Proteomes" id="UP000064514">
    <property type="component" value="Unassembled WGS sequence"/>
</dbReference>
<dbReference type="PANTHER" id="PTHR12835:SF5">
    <property type="entry name" value="BIOTIN--PROTEIN LIGASE"/>
    <property type="match status" value="1"/>
</dbReference>
<dbReference type="GO" id="GO:0006355">
    <property type="term" value="P:regulation of DNA-templated transcription"/>
    <property type="evidence" value="ECO:0007669"/>
    <property type="project" value="UniProtKB-UniRule"/>
</dbReference>
<dbReference type="Gene3D" id="1.10.10.10">
    <property type="entry name" value="Winged helix-like DNA-binding domain superfamily/Winged helix DNA-binding domain"/>
    <property type="match status" value="1"/>
</dbReference>
<dbReference type="Pfam" id="PF08279">
    <property type="entry name" value="HTH_11"/>
    <property type="match status" value="1"/>
</dbReference>
<comment type="function">
    <text evidence="3">Acts both as a biotin--[acetyl-CoA-carboxylase] ligase and a repressor.</text>
</comment>
<keyword evidence="3" id="KW-0678">Repressor</keyword>
<dbReference type="EMBL" id="DF968079">
    <property type="protein sequence ID" value="GAP03949.1"/>
    <property type="molecule type" value="Genomic_DNA"/>
</dbReference>
<comment type="caution">
    <text evidence="3">Lacks conserved residue(s) required for the propagation of feature annotation.</text>
</comment>
<keyword evidence="3" id="KW-0805">Transcription regulation</keyword>
<dbReference type="PROSITE" id="PS51733">
    <property type="entry name" value="BPL_LPL_CATALYTIC"/>
    <property type="match status" value="1"/>
</dbReference>
<dbReference type="GO" id="GO:0005737">
    <property type="term" value="C:cytoplasm"/>
    <property type="evidence" value="ECO:0007669"/>
    <property type="project" value="TreeGrafter"/>
</dbReference>
<evidence type="ECO:0000256" key="2">
    <source>
        <dbReference type="ARBA" id="ARBA00023267"/>
    </source>
</evidence>
<dbReference type="NCBIfam" id="TIGR00121">
    <property type="entry name" value="birA_ligase"/>
    <property type="match status" value="1"/>
</dbReference>
<dbReference type="GO" id="GO:0003677">
    <property type="term" value="F:DNA binding"/>
    <property type="evidence" value="ECO:0007669"/>
    <property type="project" value="UniProtKB-UniRule"/>
</dbReference>
<dbReference type="Pfam" id="PF02237">
    <property type="entry name" value="BPL_C"/>
    <property type="match status" value="1"/>
</dbReference>
<organism evidence="5">
    <name type="scientific">Fructobacillus tropaeoli</name>
    <dbReference type="NCBI Taxonomy" id="709323"/>
    <lineage>
        <taxon>Bacteria</taxon>
        <taxon>Bacillati</taxon>
        <taxon>Bacillota</taxon>
        <taxon>Bacilli</taxon>
        <taxon>Lactobacillales</taxon>
        <taxon>Lactobacillaceae</taxon>
        <taxon>Fructobacillus</taxon>
    </lineage>
</organism>
<dbReference type="InterPro" id="IPR036388">
    <property type="entry name" value="WH-like_DNA-bd_sf"/>
</dbReference>
<dbReference type="Gene3D" id="2.30.30.100">
    <property type="match status" value="1"/>
</dbReference>
<keyword evidence="3" id="KW-0804">Transcription</keyword>
<dbReference type="InterPro" id="IPR004143">
    <property type="entry name" value="BPL_LPL_catalytic"/>
</dbReference>
<evidence type="ECO:0000313" key="5">
    <source>
        <dbReference type="EMBL" id="GAP03949.1"/>
    </source>
</evidence>
<dbReference type="GO" id="GO:0004077">
    <property type="term" value="F:biotin--[biotin carboxyl-carrier protein] ligase activity"/>
    <property type="evidence" value="ECO:0007669"/>
    <property type="project" value="UniProtKB-UniRule"/>
</dbReference>
<dbReference type="RefSeq" id="WP_059393424.1">
    <property type="nucleotide sequence ID" value="NZ_BOJU01000001.1"/>
</dbReference>
<dbReference type="GO" id="GO:0009249">
    <property type="term" value="P:protein lipoylation"/>
    <property type="evidence" value="ECO:0007669"/>
    <property type="project" value="UniProtKB-ARBA"/>
</dbReference>
<dbReference type="Gene3D" id="3.30.930.10">
    <property type="entry name" value="Bira Bifunctional Protein, Domain 2"/>
    <property type="match status" value="1"/>
</dbReference>
<dbReference type="AlphaFoldDB" id="A0A3F3HD41"/>
<keyword evidence="2 3" id="KW-0092">Biotin</keyword>
<dbReference type="GO" id="GO:0016740">
    <property type="term" value="F:transferase activity"/>
    <property type="evidence" value="ECO:0007669"/>
    <property type="project" value="UniProtKB-ARBA"/>
</dbReference>
<evidence type="ECO:0000259" key="4">
    <source>
        <dbReference type="PROSITE" id="PS51733"/>
    </source>
</evidence>
<feature type="binding site" evidence="3">
    <location>
        <position position="200"/>
    </location>
    <ligand>
        <name>biotin</name>
        <dbReference type="ChEBI" id="CHEBI:57586"/>
    </ligand>
</feature>
<sequence>MKKQEFSTKNRVLAILLTQPGVYFSGDSLAQSLDLSRESIWKAVRSLKADGHQIASRKKAGYAYLRSQQVDALVLNQWLHLLGSDLVENQQPEVQVFEQIDSTQAYAKDMVAKQPLIRPALLVAREQSGGYGRQGRTFYSPKDRGLYVSLAMPVPVGTQLAPSLLTTSAAVALVQGLQTFFPNAPFQLKWVNDLILHDHKIGGVITEGIFDFESQQYSAVILGFAINLMPGAFPDGLESKAGTVLADGEADLDLNVILAQLIVNLIKMTDTYQSGAYLPAYRELSLLIGHTITVKVGTDEKTGIVTGISDQGGLIMVEDATGQQQTLYAGEVTKVKLLENLNL</sequence>
<accession>A0A3F3HD41</accession>
<dbReference type="InterPro" id="IPR036390">
    <property type="entry name" value="WH_DNA-bd_sf"/>
</dbReference>
<keyword evidence="3" id="KW-0238">DNA-binding</keyword>
<dbReference type="STRING" id="709323.GCA_001047135_00493"/>
<dbReference type="InterPro" id="IPR030855">
    <property type="entry name" value="Bifunct_BirA"/>
</dbReference>
<dbReference type="InterPro" id="IPR004408">
    <property type="entry name" value="Biotin_CoA_COase_ligase"/>
</dbReference>
<dbReference type="GO" id="GO:0005524">
    <property type="term" value="F:ATP binding"/>
    <property type="evidence" value="ECO:0007669"/>
    <property type="project" value="UniProtKB-UniRule"/>
</dbReference>
<reference evidence="5" key="1">
    <citation type="journal article" date="2015" name="BMC Genomics">
        <title>Comparative genomics of Fructobacillus spp. and Leuconostoc spp. reveals niche-specific evolution of Fructobacillus spp.</title>
        <authorList>
            <person name="Endo A."/>
            <person name="Tanizawa Y."/>
            <person name="Tanaka N."/>
            <person name="Maeno S."/>
            <person name="Kumar H."/>
            <person name="Shiwa Y."/>
            <person name="Okada S."/>
            <person name="Yoshikawa H."/>
            <person name="Dicks L."/>
            <person name="Nakagawa J."/>
            <person name="Arita M."/>
        </authorList>
    </citation>
    <scope>NUCLEOTIDE SEQUENCE [LARGE SCALE GENOMIC DNA]</scope>
    <source>
        <strain evidence="5">F214-1</strain>
    </source>
</reference>
<keyword evidence="1 3" id="KW-0436">Ligase</keyword>
<comment type="catalytic activity">
    <reaction evidence="3">
        <text>biotin + L-lysyl-[protein] + ATP = N(6)-biotinyl-L-lysyl-[protein] + AMP + diphosphate + H(+)</text>
        <dbReference type="Rhea" id="RHEA:11756"/>
        <dbReference type="Rhea" id="RHEA-COMP:9752"/>
        <dbReference type="Rhea" id="RHEA-COMP:10505"/>
        <dbReference type="ChEBI" id="CHEBI:15378"/>
        <dbReference type="ChEBI" id="CHEBI:29969"/>
        <dbReference type="ChEBI" id="CHEBI:30616"/>
        <dbReference type="ChEBI" id="CHEBI:33019"/>
        <dbReference type="ChEBI" id="CHEBI:57586"/>
        <dbReference type="ChEBI" id="CHEBI:83144"/>
        <dbReference type="ChEBI" id="CHEBI:456215"/>
        <dbReference type="EC" id="6.3.4.15"/>
    </reaction>
</comment>
<dbReference type="InterPro" id="IPR045864">
    <property type="entry name" value="aa-tRNA-synth_II/BPL/LPL"/>
</dbReference>
<comment type="similarity">
    <text evidence="3">Belongs to the biotin--protein ligase family.</text>
</comment>
<dbReference type="Pfam" id="PF03099">
    <property type="entry name" value="BPL_LplA_LipB"/>
    <property type="match status" value="1"/>
</dbReference>
<name>A0A3F3HD41_9LACO</name>
<gene>
    <name evidence="5" type="primary">birA1</name>
    <name evidence="3" type="synonym">birA</name>
    <name evidence="5" type="ORF">FTRO_0021160</name>
</gene>
<evidence type="ECO:0000256" key="1">
    <source>
        <dbReference type="ARBA" id="ARBA00022598"/>
    </source>
</evidence>
<keyword evidence="3" id="KW-0547">Nucleotide-binding</keyword>
<keyword evidence="3" id="KW-0067">ATP-binding</keyword>
<dbReference type="InterPro" id="IPR013196">
    <property type="entry name" value="HTH_11"/>
</dbReference>
<dbReference type="EC" id="6.3.4.15" evidence="3"/>
<feature type="domain" description="BPL/LPL catalytic" evidence="4">
    <location>
        <begin position="89"/>
        <end position="273"/>
    </location>
</feature>
<feature type="DNA-binding region" description="H-T-H motif" evidence="3">
    <location>
        <begin position="26"/>
        <end position="45"/>
    </location>
</feature>
<feature type="binding site" evidence="3">
    <location>
        <position position="127"/>
    </location>
    <ligand>
        <name>biotin</name>
        <dbReference type="ChEBI" id="CHEBI:57586"/>
    </ligand>
</feature>
<protein>
    <recommendedName>
        <fullName evidence="3">Bifunctional ligase/repressor BirA</fullName>
    </recommendedName>
    <alternativeName>
        <fullName evidence="3">Biotin--[acetyl-CoA-carboxylase] ligase</fullName>
        <ecNumber evidence="3">6.3.4.15</ecNumber>
    </alternativeName>
    <alternativeName>
        <fullName evidence="3">Biotin--protein ligase</fullName>
    </alternativeName>
    <alternativeName>
        <fullName evidence="3">Biotin-[acetyl-CoA carboxylase] synthetase</fullName>
    </alternativeName>
</protein>
<proteinExistence type="inferred from homology"/>
<evidence type="ECO:0000256" key="3">
    <source>
        <dbReference type="HAMAP-Rule" id="MF_00978"/>
    </source>
</evidence>
<dbReference type="SUPFAM" id="SSF46785">
    <property type="entry name" value="Winged helix' DNA-binding domain"/>
    <property type="match status" value="1"/>
</dbReference>